<dbReference type="Pfam" id="PF17264">
    <property type="entry name" value="DUF5330"/>
    <property type="match status" value="1"/>
</dbReference>
<evidence type="ECO:0000256" key="1">
    <source>
        <dbReference type="SAM" id="MobiDB-lite"/>
    </source>
</evidence>
<dbReference type="Proteomes" id="UP000199647">
    <property type="component" value="Unassembled WGS sequence"/>
</dbReference>
<dbReference type="RefSeq" id="WP_092498181.1">
    <property type="nucleotide sequence ID" value="NZ_FOFG01000013.1"/>
</dbReference>
<keyword evidence="3" id="KW-1185">Reference proteome</keyword>
<dbReference type="STRING" id="1855383.SAMN05216548_11325"/>
<sequence length="140" mass="14336">MFFIARSLFWLGLIVMILPASPDGAIPAPRVSLLRSAFAARDLLADVTDVCSREPQACATSRETLVLFGRKLGTAASIVSAGLSTASDTVAGHDEETATADAVAANAAGTGAQSQGEPALLGTLTPSDLAPRWTASAHRS</sequence>
<name>A0A1H9M9T0_9HYPH</name>
<organism evidence="2 3">
    <name type="scientific">Faunimonas pinastri</name>
    <dbReference type="NCBI Taxonomy" id="1855383"/>
    <lineage>
        <taxon>Bacteria</taxon>
        <taxon>Pseudomonadati</taxon>
        <taxon>Pseudomonadota</taxon>
        <taxon>Alphaproteobacteria</taxon>
        <taxon>Hyphomicrobiales</taxon>
        <taxon>Afifellaceae</taxon>
        <taxon>Faunimonas</taxon>
    </lineage>
</organism>
<dbReference type="AlphaFoldDB" id="A0A1H9M9T0"/>
<proteinExistence type="predicted"/>
<evidence type="ECO:0000313" key="2">
    <source>
        <dbReference type="EMBL" id="SER20438.1"/>
    </source>
</evidence>
<dbReference type="EMBL" id="FOFG01000013">
    <property type="protein sequence ID" value="SER20438.1"/>
    <property type="molecule type" value="Genomic_DNA"/>
</dbReference>
<gene>
    <name evidence="2" type="ORF">SAMN05216548_11325</name>
</gene>
<accession>A0A1H9M9T0</accession>
<dbReference type="InterPro" id="IPR035220">
    <property type="entry name" value="DUF5330"/>
</dbReference>
<evidence type="ECO:0000313" key="3">
    <source>
        <dbReference type="Proteomes" id="UP000199647"/>
    </source>
</evidence>
<reference evidence="2 3" key="1">
    <citation type="submission" date="2016-10" db="EMBL/GenBank/DDBJ databases">
        <authorList>
            <person name="de Groot N.N."/>
        </authorList>
    </citation>
    <scope>NUCLEOTIDE SEQUENCE [LARGE SCALE GENOMIC DNA]</scope>
    <source>
        <strain evidence="2 3">A52C2</strain>
    </source>
</reference>
<feature type="region of interest" description="Disordered" evidence="1">
    <location>
        <begin position="104"/>
        <end position="140"/>
    </location>
</feature>
<protein>
    <submittedName>
        <fullName evidence="2">Uncharacterized protein</fullName>
    </submittedName>
</protein>
<dbReference type="OrthoDB" id="7923950at2"/>